<dbReference type="AlphaFoldDB" id="A0A3R6A0X5"/>
<feature type="transmembrane region" description="Helical" evidence="2">
    <location>
        <begin position="183"/>
        <end position="203"/>
    </location>
</feature>
<feature type="coiled-coil region" evidence="1">
    <location>
        <begin position="10"/>
        <end position="44"/>
    </location>
</feature>
<evidence type="ECO:0000256" key="2">
    <source>
        <dbReference type="SAM" id="Phobius"/>
    </source>
</evidence>
<name>A0A3R6A0X5_9FIRM</name>
<dbReference type="Proteomes" id="UP000283295">
    <property type="component" value="Unassembled WGS sequence"/>
</dbReference>
<accession>A0A3R6A0X5</accession>
<keyword evidence="2" id="KW-0812">Transmembrane</keyword>
<dbReference type="EMBL" id="QRVK01000010">
    <property type="protein sequence ID" value="RGS43147.1"/>
    <property type="molecule type" value="Genomic_DNA"/>
</dbReference>
<feature type="coiled-coil region" evidence="1">
    <location>
        <begin position="243"/>
        <end position="325"/>
    </location>
</feature>
<evidence type="ECO:0000313" key="4">
    <source>
        <dbReference type="Proteomes" id="UP000283295"/>
    </source>
</evidence>
<gene>
    <name evidence="3" type="ORF">DWX94_06020</name>
</gene>
<reference evidence="3 4" key="1">
    <citation type="submission" date="2018-08" db="EMBL/GenBank/DDBJ databases">
        <title>A genome reference for cultivated species of the human gut microbiota.</title>
        <authorList>
            <person name="Zou Y."/>
            <person name="Xue W."/>
            <person name="Luo G."/>
        </authorList>
    </citation>
    <scope>NUCLEOTIDE SEQUENCE [LARGE SCALE GENOMIC DNA]</scope>
    <source>
        <strain evidence="3 4">AF22-21</strain>
    </source>
</reference>
<dbReference type="OrthoDB" id="1935355at2"/>
<keyword evidence="2" id="KW-0472">Membrane</keyword>
<keyword evidence="2" id="KW-1133">Transmembrane helix</keyword>
<evidence type="ECO:0000313" key="3">
    <source>
        <dbReference type="EMBL" id="RGS43147.1"/>
    </source>
</evidence>
<protein>
    <recommendedName>
        <fullName evidence="5">ATPase involved in DNA repair</fullName>
    </recommendedName>
</protein>
<comment type="caution">
    <text evidence="3">The sequence shown here is derived from an EMBL/GenBank/DDBJ whole genome shotgun (WGS) entry which is preliminary data.</text>
</comment>
<evidence type="ECO:0000256" key="1">
    <source>
        <dbReference type="SAM" id="Coils"/>
    </source>
</evidence>
<keyword evidence="1" id="KW-0175">Coiled coil</keyword>
<organism evidence="3 4">
    <name type="scientific">Coprococcus eutactus</name>
    <dbReference type="NCBI Taxonomy" id="33043"/>
    <lineage>
        <taxon>Bacteria</taxon>
        <taxon>Bacillati</taxon>
        <taxon>Bacillota</taxon>
        <taxon>Clostridia</taxon>
        <taxon>Lachnospirales</taxon>
        <taxon>Lachnospiraceae</taxon>
        <taxon>Coprococcus</taxon>
    </lineage>
</organism>
<sequence>MGTENVFQENQEYLIKARELVTAIDDMEDELDQAKALQKRTSRSLSQEEKGLADEVGSTLKNRKIEIEDGYDARLAENGANIRKLQSKKDKKKTERMGNRIESETAALNEDNRQLRLEAKELFKQNHVSAFCNSGFFYCMFAPCGAGEIIRLILLIILFCLGIPALVSVTLSYTVFADGVDKLVYVVIGLSIIIFEFIVYFIVFNMAKVRNLDVVREGRQIRNKVRANDRQIRAIRNSITRDKDESVYNLEKYDDRLKELEEEREDISNRKIEAIKVFENETKQVIVAEITSRRQPKIDSLKEELKSLEEKINAMESKLADMRSHLTDSYVTFLGKDLCTEEKLTDLISIMEEGTASTVSGAIEVYKGED</sequence>
<feature type="transmembrane region" description="Helical" evidence="2">
    <location>
        <begin position="152"/>
        <end position="177"/>
    </location>
</feature>
<evidence type="ECO:0008006" key="5">
    <source>
        <dbReference type="Google" id="ProtNLM"/>
    </source>
</evidence>
<proteinExistence type="predicted"/>